<evidence type="ECO:0000313" key="2">
    <source>
        <dbReference type="Proteomes" id="UP000827872"/>
    </source>
</evidence>
<evidence type="ECO:0000313" key="1">
    <source>
        <dbReference type="EMBL" id="KAH7997622.1"/>
    </source>
</evidence>
<keyword evidence="2" id="KW-1185">Reference proteome</keyword>
<accession>A0ACB8EXV3</accession>
<name>A0ACB8EXV3_9SAUR</name>
<reference evidence="1" key="1">
    <citation type="submission" date="2021-08" db="EMBL/GenBank/DDBJ databases">
        <title>The first chromosome-level gecko genome reveals the dynamic sex chromosomes of Neotropical dwarf geckos (Sphaerodactylidae: Sphaerodactylus).</title>
        <authorList>
            <person name="Pinto B.J."/>
            <person name="Keating S.E."/>
            <person name="Gamble T."/>
        </authorList>
    </citation>
    <scope>NUCLEOTIDE SEQUENCE</scope>
    <source>
        <strain evidence="1">TG3544</strain>
    </source>
</reference>
<proteinExistence type="predicted"/>
<gene>
    <name evidence="1" type="ORF">K3G42_004178</name>
</gene>
<organism evidence="1 2">
    <name type="scientific">Sphaerodactylus townsendi</name>
    <dbReference type="NCBI Taxonomy" id="933632"/>
    <lineage>
        <taxon>Eukaryota</taxon>
        <taxon>Metazoa</taxon>
        <taxon>Chordata</taxon>
        <taxon>Craniata</taxon>
        <taxon>Vertebrata</taxon>
        <taxon>Euteleostomi</taxon>
        <taxon>Lepidosauria</taxon>
        <taxon>Squamata</taxon>
        <taxon>Bifurcata</taxon>
        <taxon>Gekkota</taxon>
        <taxon>Sphaerodactylidae</taxon>
        <taxon>Sphaerodactylus</taxon>
    </lineage>
</organism>
<dbReference type="Proteomes" id="UP000827872">
    <property type="component" value="Linkage Group LG12"/>
</dbReference>
<sequence>MTLHDLNTCLWLGLGAGILTSVHTCKYQTQQYHIYPKGSPPSMEDNPPKEKALHTKIDVLNYCTQWYLPFDFKIPPSNGACGKNTLAFLSGKLDSCLQLLT</sequence>
<dbReference type="EMBL" id="CM037625">
    <property type="protein sequence ID" value="KAH7997622.1"/>
    <property type="molecule type" value="Genomic_DNA"/>
</dbReference>
<protein>
    <submittedName>
        <fullName evidence="1">Uncharacterized protein</fullName>
    </submittedName>
</protein>
<comment type="caution">
    <text evidence="1">The sequence shown here is derived from an EMBL/GenBank/DDBJ whole genome shotgun (WGS) entry which is preliminary data.</text>
</comment>